<dbReference type="InterPro" id="IPR036770">
    <property type="entry name" value="Ankyrin_rpt-contain_sf"/>
</dbReference>
<comment type="caution">
    <text evidence="3">The sequence shown here is derived from an EMBL/GenBank/DDBJ whole genome shotgun (WGS) entry which is preliminary data.</text>
</comment>
<accession>A0AAD4CPH4</accession>
<dbReference type="PROSITE" id="PS50297">
    <property type="entry name" value="ANK_REP_REGION"/>
    <property type="match status" value="1"/>
</dbReference>
<sequence length="199" mass="21771">MKLLTNGRAPLNIQDKDDPTALHLAVFYKDQIAVDILLEAGAAVNIKDRWGSTPLFHAIRNGDRHLGSFHPSPVGFSPPLVGPLLTASPVRTPAVVPVVRVPCSRCPRAYVGGVRACIATSLIGNVDIDKRIDDMATAITKYVRYGSNSQLARGEIIRSKPYGSIRWGYFIVPIVTEALSILFAILTVFSNRRSRRVPL</sequence>
<dbReference type="Proteomes" id="UP001194746">
    <property type="component" value="Unassembled WGS sequence"/>
</dbReference>
<dbReference type="Gene3D" id="1.25.40.20">
    <property type="entry name" value="Ankyrin repeat-containing domain"/>
    <property type="match status" value="1"/>
</dbReference>
<dbReference type="PANTHER" id="PTHR35394:SF5">
    <property type="entry name" value="DUF3176 DOMAIN-CONTAINING PROTEIN"/>
    <property type="match status" value="1"/>
</dbReference>
<dbReference type="Pfam" id="PF12796">
    <property type="entry name" value="Ank_2"/>
    <property type="match status" value="1"/>
</dbReference>
<keyword evidence="1" id="KW-0040">ANK repeat</keyword>
<protein>
    <submittedName>
        <fullName evidence="3">Uncharacterized protein</fullName>
    </submittedName>
</protein>
<reference evidence="3" key="1">
    <citation type="journal article" date="2019" name="Beilstein J. Org. Chem.">
        <title>Nanangenines: drimane sesquiterpenoids as the dominant metabolite cohort of a novel Australian fungus, Aspergillus nanangensis.</title>
        <authorList>
            <person name="Lacey H.J."/>
            <person name="Gilchrist C.L.M."/>
            <person name="Crombie A."/>
            <person name="Kalaitzis J.A."/>
            <person name="Vuong D."/>
            <person name="Rutledge P.J."/>
            <person name="Turner P."/>
            <person name="Pitt J.I."/>
            <person name="Lacey E."/>
            <person name="Chooi Y.H."/>
            <person name="Piggott A.M."/>
        </authorList>
    </citation>
    <scope>NUCLEOTIDE SEQUENCE</scope>
    <source>
        <strain evidence="3">MST-FP2251</strain>
    </source>
</reference>
<dbReference type="EMBL" id="VCAU01000030">
    <property type="protein sequence ID" value="KAF9890018.1"/>
    <property type="molecule type" value="Genomic_DNA"/>
</dbReference>
<reference evidence="3" key="2">
    <citation type="submission" date="2020-02" db="EMBL/GenBank/DDBJ databases">
        <authorList>
            <person name="Gilchrist C.L.M."/>
            <person name="Chooi Y.-H."/>
        </authorList>
    </citation>
    <scope>NUCLEOTIDE SEQUENCE</scope>
    <source>
        <strain evidence="3">MST-FP2251</strain>
    </source>
</reference>
<evidence type="ECO:0000313" key="4">
    <source>
        <dbReference type="Proteomes" id="UP001194746"/>
    </source>
</evidence>
<proteinExistence type="predicted"/>
<keyword evidence="4" id="KW-1185">Reference proteome</keyword>
<evidence type="ECO:0000256" key="1">
    <source>
        <dbReference type="PROSITE-ProRule" id="PRU00023"/>
    </source>
</evidence>
<dbReference type="SUPFAM" id="SSF48403">
    <property type="entry name" value="Ankyrin repeat"/>
    <property type="match status" value="1"/>
</dbReference>
<keyword evidence="2" id="KW-0812">Transmembrane</keyword>
<dbReference type="PROSITE" id="PS50088">
    <property type="entry name" value="ANK_REPEAT"/>
    <property type="match status" value="1"/>
</dbReference>
<gene>
    <name evidence="3" type="ORF">FE257_006698</name>
</gene>
<dbReference type="AlphaFoldDB" id="A0AAD4CPH4"/>
<dbReference type="PANTHER" id="PTHR35394">
    <property type="entry name" value="DUF3176 DOMAIN-CONTAINING PROTEIN"/>
    <property type="match status" value="1"/>
</dbReference>
<organism evidence="3 4">
    <name type="scientific">Aspergillus nanangensis</name>
    <dbReference type="NCBI Taxonomy" id="2582783"/>
    <lineage>
        <taxon>Eukaryota</taxon>
        <taxon>Fungi</taxon>
        <taxon>Dikarya</taxon>
        <taxon>Ascomycota</taxon>
        <taxon>Pezizomycotina</taxon>
        <taxon>Eurotiomycetes</taxon>
        <taxon>Eurotiomycetidae</taxon>
        <taxon>Eurotiales</taxon>
        <taxon>Aspergillaceae</taxon>
        <taxon>Aspergillus</taxon>
        <taxon>Aspergillus subgen. Circumdati</taxon>
    </lineage>
</organism>
<name>A0AAD4CPH4_ASPNN</name>
<keyword evidence="2" id="KW-0472">Membrane</keyword>
<evidence type="ECO:0000256" key="2">
    <source>
        <dbReference type="SAM" id="Phobius"/>
    </source>
</evidence>
<dbReference type="InterPro" id="IPR002110">
    <property type="entry name" value="Ankyrin_rpt"/>
</dbReference>
<feature type="repeat" description="ANK" evidence="1">
    <location>
        <begin position="17"/>
        <end position="49"/>
    </location>
</feature>
<keyword evidence="2" id="KW-1133">Transmembrane helix</keyword>
<evidence type="ECO:0000313" key="3">
    <source>
        <dbReference type="EMBL" id="KAF9890018.1"/>
    </source>
</evidence>
<feature type="transmembrane region" description="Helical" evidence="2">
    <location>
        <begin position="167"/>
        <end position="189"/>
    </location>
</feature>